<proteinExistence type="predicted"/>
<gene>
    <name evidence="2" type="ORF">RRG08_062648</name>
</gene>
<accession>A0AAE0YZG9</accession>
<dbReference type="Proteomes" id="UP001283361">
    <property type="component" value="Unassembled WGS sequence"/>
</dbReference>
<feature type="region of interest" description="Disordered" evidence="1">
    <location>
        <begin position="16"/>
        <end position="41"/>
    </location>
</feature>
<reference evidence="2" key="1">
    <citation type="journal article" date="2023" name="G3 (Bethesda)">
        <title>A reference genome for the long-term kleptoplast-retaining sea slug Elysia crispata morphotype clarki.</title>
        <authorList>
            <person name="Eastman K.E."/>
            <person name="Pendleton A.L."/>
            <person name="Shaikh M.A."/>
            <person name="Suttiyut T."/>
            <person name="Ogas R."/>
            <person name="Tomko P."/>
            <person name="Gavelis G."/>
            <person name="Widhalm J.R."/>
            <person name="Wisecaver J.H."/>
        </authorList>
    </citation>
    <scope>NUCLEOTIDE SEQUENCE</scope>
    <source>
        <strain evidence="2">ECLA1</strain>
    </source>
</reference>
<sequence>MSSLSINTDKQTNEQLTLGCWGGGSRPETRAPDRVTHDQPPEASFIDVSITGGRTHSAAQMVRCERKVAKKSKACGEWKENDCLLTQCDLSQDLETATAGHVIAAVREAKMERAMMLDTGAWRWSLTKWPSCSTRTGKELKTSLGGFLYTQCEARPVLTLPRAHPCTTIILGLKLTQLEKEGLSAHSSLDYCRPCSGSPYNQIRPGHTPSHPSFITSFGLCALRPAFSVQLFRVSPWLIESVLTPSAQSVSSSSQAWTAPGR</sequence>
<evidence type="ECO:0000256" key="1">
    <source>
        <dbReference type="SAM" id="MobiDB-lite"/>
    </source>
</evidence>
<dbReference type="EMBL" id="JAWDGP010005120">
    <property type="protein sequence ID" value="KAK3759501.1"/>
    <property type="molecule type" value="Genomic_DNA"/>
</dbReference>
<protein>
    <submittedName>
        <fullName evidence="2">Uncharacterized protein</fullName>
    </submittedName>
</protein>
<evidence type="ECO:0000313" key="3">
    <source>
        <dbReference type="Proteomes" id="UP001283361"/>
    </source>
</evidence>
<organism evidence="2 3">
    <name type="scientific">Elysia crispata</name>
    <name type="common">lettuce slug</name>
    <dbReference type="NCBI Taxonomy" id="231223"/>
    <lineage>
        <taxon>Eukaryota</taxon>
        <taxon>Metazoa</taxon>
        <taxon>Spiralia</taxon>
        <taxon>Lophotrochozoa</taxon>
        <taxon>Mollusca</taxon>
        <taxon>Gastropoda</taxon>
        <taxon>Heterobranchia</taxon>
        <taxon>Euthyneura</taxon>
        <taxon>Panpulmonata</taxon>
        <taxon>Sacoglossa</taxon>
        <taxon>Placobranchoidea</taxon>
        <taxon>Plakobranchidae</taxon>
        <taxon>Elysia</taxon>
    </lineage>
</organism>
<feature type="compositionally biased region" description="Basic and acidic residues" evidence="1">
    <location>
        <begin position="27"/>
        <end position="40"/>
    </location>
</feature>
<evidence type="ECO:0000313" key="2">
    <source>
        <dbReference type="EMBL" id="KAK3759501.1"/>
    </source>
</evidence>
<dbReference type="AlphaFoldDB" id="A0AAE0YZG9"/>
<name>A0AAE0YZG9_9GAST</name>
<comment type="caution">
    <text evidence="2">The sequence shown here is derived from an EMBL/GenBank/DDBJ whole genome shotgun (WGS) entry which is preliminary data.</text>
</comment>
<keyword evidence="3" id="KW-1185">Reference proteome</keyword>